<name>A0A378I4Y7_9GAMM</name>
<evidence type="ECO:0000256" key="5">
    <source>
        <dbReference type="ARBA" id="ARBA00022679"/>
    </source>
</evidence>
<comment type="subcellular location">
    <subcellularLocation>
        <location evidence="1 10">Cytoplasm</location>
    </subcellularLocation>
</comment>
<dbReference type="EMBL" id="LNXT01000044">
    <property type="protein sequence ID" value="KTC68765.1"/>
    <property type="molecule type" value="Genomic_DNA"/>
</dbReference>
<keyword evidence="4 10" id="KW-0963">Cytoplasm</keyword>
<evidence type="ECO:0000256" key="10">
    <source>
        <dbReference type="PIRNR" id="PIRNR000804"/>
    </source>
</evidence>
<dbReference type="InterPro" id="IPR022635">
    <property type="entry name" value="DNA_polIII_beta_C"/>
</dbReference>
<evidence type="ECO:0000259" key="11">
    <source>
        <dbReference type="Pfam" id="PF00712"/>
    </source>
</evidence>
<reference evidence="14 16" key="1">
    <citation type="submission" date="2015-11" db="EMBL/GenBank/DDBJ databases">
        <title>Genomic analysis of 38 Legionella species identifies large and diverse effector repertoires.</title>
        <authorList>
            <person name="Burstein D."/>
            <person name="Amaro F."/>
            <person name="Zusman T."/>
            <person name="Lifshitz Z."/>
            <person name="Cohen O."/>
            <person name="Gilbert J.A."/>
            <person name="Pupko T."/>
            <person name="Shuman H.A."/>
            <person name="Segal G."/>
        </authorList>
    </citation>
    <scope>NUCLEOTIDE SEQUENCE [LARGE SCALE GENOMIC DNA]</scope>
    <source>
        <strain evidence="14 16">CDC#1407-AL-14</strain>
    </source>
</reference>
<dbReference type="Gene3D" id="3.10.150.10">
    <property type="entry name" value="DNA Polymerase III, subunit A, domain 2"/>
    <property type="match status" value="1"/>
</dbReference>
<dbReference type="InterPro" id="IPR046938">
    <property type="entry name" value="DNA_clamp_sf"/>
</dbReference>
<keyword evidence="7 10" id="KW-0235">DNA replication</keyword>
<feature type="domain" description="DNA polymerase III beta sliding clamp central" evidence="12">
    <location>
        <begin position="131"/>
        <end position="244"/>
    </location>
</feature>
<evidence type="ECO:0000313" key="17">
    <source>
        <dbReference type="Proteomes" id="UP000255066"/>
    </source>
</evidence>
<dbReference type="InterPro" id="IPR022637">
    <property type="entry name" value="DNA_polIII_beta_cen"/>
</dbReference>
<evidence type="ECO:0000259" key="12">
    <source>
        <dbReference type="Pfam" id="PF02767"/>
    </source>
</evidence>
<dbReference type="PIRSF" id="PIRSF000804">
    <property type="entry name" value="DNA_pol_III_b"/>
    <property type="match status" value="1"/>
</dbReference>
<dbReference type="GO" id="GO:0008408">
    <property type="term" value="F:3'-5' exonuclease activity"/>
    <property type="evidence" value="ECO:0007669"/>
    <property type="project" value="InterPro"/>
</dbReference>
<evidence type="ECO:0000313" key="16">
    <source>
        <dbReference type="Proteomes" id="UP000054735"/>
    </source>
</evidence>
<dbReference type="EMBL" id="UGNW01000001">
    <property type="protein sequence ID" value="STX30249.1"/>
    <property type="molecule type" value="Genomic_DNA"/>
</dbReference>
<keyword evidence="5 10" id="KW-0808">Transferase</keyword>
<dbReference type="CDD" id="cd00140">
    <property type="entry name" value="beta_clamp"/>
    <property type="match status" value="1"/>
</dbReference>
<feature type="domain" description="DNA polymerase III beta sliding clamp C-terminal" evidence="13">
    <location>
        <begin position="248"/>
        <end position="367"/>
    </location>
</feature>
<keyword evidence="8 10" id="KW-0239">DNA-directed DNA polymerase</keyword>
<feature type="domain" description="DNA polymerase III beta sliding clamp N-terminal" evidence="11">
    <location>
        <begin position="3"/>
        <end position="119"/>
    </location>
</feature>
<dbReference type="GO" id="GO:0006271">
    <property type="term" value="P:DNA strand elongation involved in DNA replication"/>
    <property type="evidence" value="ECO:0007669"/>
    <property type="project" value="TreeGrafter"/>
</dbReference>
<dbReference type="PANTHER" id="PTHR30478:SF0">
    <property type="entry name" value="BETA SLIDING CLAMP"/>
    <property type="match status" value="1"/>
</dbReference>
<dbReference type="Pfam" id="PF02767">
    <property type="entry name" value="DNA_pol3_beta_2"/>
    <property type="match status" value="1"/>
</dbReference>
<accession>A0A378I4Y7</accession>
<keyword evidence="6 10" id="KW-0548">Nucleotidyltransferase</keyword>
<protein>
    <recommendedName>
        <fullName evidence="3 10">Beta sliding clamp</fullName>
    </recommendedName>
</protein>
<evidence type="ECO:0000256" key="2">
    <source>
        <dbReference type="ARBA" id="ARBA00010752"/>
    </source>
</evidence>
<dbReference type="Pfam" id="PF00712">
    <property type="entry name" value="DNA_pol3_beta"/>
    <property type="match status" value="1"/>
</dbReference>
<evidence type="ECO:0000256" key="9">
    <source>
        <dbReference type="ARBA" id="ARBA00023125"/>
    </source>
</evidence>
<comment type="similarity">
    <text evidence="2 10">Belongs to the beta sliding clamp family.</text>
</comment>
<dbReference type="Gene3D" id="3.70.10.10">
    <property type="match status" value="1"/>
</dbReference>
<dbReference type="Proteomes" id="UP000054735">
    <property type="component" value="Unassembled WGS sequence"/>
</dbReference>
<dbReference type="Proteomes" id="UP000255066">
    <property type="component" value="Unassembled WGS sequence"/>
</dbReference>
<evidence type="ECO:0000256" key="6">
    <source>
        <dbReference type="ARBA" id="ARBA00022695"/>
    </source>
</evidence>
<dbReference type="STRING" id="28083.Lbir_2298"/>
<evidence type="ECO:0000256" key="4">
    <source>
        <dbReference type="ARBA" id="ARBA00022490"/>
    </source>
</evidence>
<sequence length="369" mass="41216">MLSFNVAKSELLPRLLIVSGAVDKRQSLAILANILLRLENNQLTMIATDLEMEIASSLPCSFEAPLSELTVPAKKFIDIIRSFDDDVAPTISLQANTVLIKSGRSQFKLATLPADQFPACNQEQSEYQFSISRAALIHLFQSTHFAMSQQDVRIFLNGLLFNVDKSLITSVATDGHRMAICKLECDTGISDQRFLLPKKGIQEMLRLLNSIEDEMVTVLAGKSHFRLNTSVYSFTSKLIEARYPPYAKAIPVDNDKFVLIEKEPLKRALSRIIILAHEKSRAVLMHVQPGAGLTLIANNQEQEEASEQLEAQVDGGELKIGINASYLLDVLNIISDTHIRLSMSNTDRSILVESLSDEYYQYIIMPMKL</sequence>
<dbReference type="SMART" id="SM00480">
    <property type="entry name" value="POL3Bc"/>
    <property type="match status" value="1"/>
</dbReference>
<dbReference type="GO" id="GO:0003677">
    <property type="term" value="F:DNA binding"/>
    <property type="evidence" value="ECO:0007669"/>
    <property type="project" value="UniProtKB-UniRule"/>
</dbReference>
<keyword evidence="9" id="KW-0238">DNA-binding</keyword>
<evidence type="ECO:0000256" key="1">
    <source>
        <dbReference type="ARBA" id="ARBA00004496"/>
    </source>
</evidence>
<gene>
    <name evidence="15" type="primary">dnaN</name>
    <name evidence="14" type="ORF">Lbir_2298</name>
    <name evidence="15" type="ORF">NCTC12437_00002</name>
</gene>
<evidence type="ECO:0000256" key="7">
    <source>
        <dbReference type="ARBA" id="ARBA00022705"/>
    </source>
</evidence>
<dbReference type="OrthoDB" id="8421503at2"/>
<dbReference type="GO" id="GO:0003887">
    <property type="term" value="F:DNA-directed DNA polymerase activity"/>
    <property type="evidence" value="ECO:0007669"/>
    <property type="project" value="UniProtKB-UniRule"/>
</dbReference>
<dbReference type="PANTHER" id="PTHR30478">
    <property type="entry name" value="DNA POLYMERASE III SUBUNIT BETA"/>
    <property type="match status" value="1"/>
</dbReference>
<dbReference type="GO" id="GO:0005737">
    <property type="term" value="C:cytoplasm"/>
    <property type="evidence" value="ECO:0007669"/>
    <property type="project" value="UniProtKB-SubCell"/>
</dbReference>
<evidence type="ECO:0000259" key="13">
    <source>
        <dbReference type="Pfam" id="PF02768"/>
    </source>
</evidence>
<dbReference type="GO" id="GO:0009360">
    <property type="term" value="C:DNA polymerase III complex"/>
    <property type="evidence" value="ECO:0007669"/>
    <property type="project" value="InterPro"/>
</dbReference>
<evidence type="ECO:0000313" key="14">
    <source>
        <dbReference type="EMBL" id="KTC68765.1"/>
    </source>
</evidence>
<dbReference type="InterPro" id="IPR022634">
    <property type="entry name" value="DNA_polIII_beta_N"/>
</dbReference>
<reference evidence="15 17" key="2">
    <citation type="submission" date="2018-06" db="EMBL/GenBank/DDBJ databases">
        <authorList>
            <consortium name="Pathogen Informatics"/>
            <person name="Doyle S."/>
        </authorList>
    </citation>
    <scope>NUCLEOTIDE SEQUENCE [LARGE SCALE GENOMIC DNA]</scope>
    <source>
        <strain evidence="15 17">NCTC12437</strain>
    </source>
</reference>
<evidence type="ECO:0000313" key="15">
    <source>
        <dbReference type="EMBL" id="STX30249.1"/>
    </source>
</evidence>
<dbReference type="AlphaFoldDB" id="A0A378I4Y7"/>
<keyword evidence="16" id="KW-1185">Reference proteome</keyword>
<proteinExistence type="inferred from homology"/>
<comment type="subunit">
    <text evidence="10">Forms a ring-shaped head-to-tail homodimer around DNA.</text>
</comment>
<organism evidence="15 17">
    <name type="scientific">Legionella birminghamensis</name>
    <dbReference type="NCBI Taxonomy" id="28083"/>
    <lineage>
        <taxon>Bacteria</taxon>
        <taxon>Pseudomonadati</taxon>
        <taxon>Pseudomonadota</taxon>
        <taxon>Gammaproteobacteria</taxon>
        <taxon>Legionellales</taxon>
        <taxon>Legionellaceae</taxon>
        <taxon>Legionella</taxon>
    </lineage>
</organism>
<dbReference type="Pfam" id="PF02768">
    <property type="entry name" value="DNA_pol3_beta_3"/>
    <property type="match status" value="1"/>
</dbReference>
<evidence type="ECO:0000256" key="8">
    <source>
        <dbReference type="ARBA" id="ARBA00022932"/>
    </source>
</evidence>
<dbReference type="RefSeq" id="WP_058524309.1">
    <property type="nucleotide sequence ID" value="NZ_CAAAHV010000020.1"/>
</dbReference>
<dbReference type="NCBIfam" id="TIGR00663">
    <property type="entry name" value="dnan"/>
    <property type="match status" value="1"/>
</dbReference>
<evidence type="ECO:0000256" key="3">
    <source>
        <dbReference type="ARBA" id="ARBA00021035"/>
    </source>
</evidence>
<comment type="function">
    <text evidence="10">Confers DNA tethering and processivity to DNA polymerases and other proteins. Acts as a clamp, forming a ring around DNA (a reaction catalyzed by the clamp-loading complex) which diffuses in an ATP-independent manner freely and bidirectionally along dsDNA. Initially characterized for its ability to contact the catalytic subunit of DNA polymerase III (Pol III), a complex, multichain enzyme responsible for most of the replicative synthesis in bacteria; Pol III exhibits 3'-5' exonuclease proofreading activity. The beta chain is required for initiation of replication as well as for processivity of DNA replication.</text>
</comment>
<dbReference type="SUPFAM" id="SSF55979">
    <property type="entry name" value="DNA clamp"/>
    <property type="match status" value="3"/>
</dbReference>
<dbReference type="InterPro" id="IPR001001">
    <property type="entry name" value="DNA_polIII_beta"/>
</dbReference>